<feature type="chain" id="PRO_5040164946" evidence="1">
    <location>
        <begin position="21"/>
        <end position="149"/>
    </location>
</feature>
<proteinExistence type="predicted"/>
<protein>
    <submittedName>
        <fullName evidence="2">Uncharacterized protein</fullName>
    </submittedName>
</protein>
<dbReference type="OrthoDB" id="3932868at2759"/>
<gene>
    <name evidence="2" type="ORF">NA57DRAFT_70198</name>
</gene>
<dbReference type="EMBL" id="ML978121">
    <property type="protein sequence ID" value="KAF2103986.1"/>
    <property type="molecule type" value="Genomic_DNA"/>
</dbReference>
<dbReference type="Proteomes" id="UP000799772">
    <property type="component" value="Unassembled WGS sequence"/>
</dbReference>
<dbReference type="AlphaFoldDB" id="A0A9P4ILZ3"/>
<feature type="signal peptide" evidence="1">
    <location>
        <begin position="1"/>
        <end position="20"/>
    </location>
</feature>
<name>A0A9P4ILZ3_9PEZI</name>
<sequence length="149" mass="16246">MYKSIVAAFSTLLLASTAIAAPLSERQETGSGPKIVTIFFSDDACQNTVPETIYTRYIYGDAACHDDFILSQTYSSLMIIEMDPQFIGTNTALQVGNTDGDICSEDTFQHSEKFSIATNATLNQCQYIGIPNGHGPDLPGNEYRLTSLE</sequence>
<organism evidence="2 3">
    <name type="scientific">Rhizodiscina lignyota</name>
    <dbReference type="NCBI Taxonomy" id="1504668"/>
    <lineage>
        <taxon>Eukaryota</taxon>
        <taxon>Fungi</taxon>
        <taxon>Dikarya</taxon>
        <taxon>Ascomycota</taxon>
        <taxon>Pezizomycotina</taxon>
        <taxon>Dothideomycetes</taxon>
        <taxon>Pleosporomycetidae</taxon>
        <taxon>Aulographales</taxon>
        <taxon>Rhizodiscinaceae</taxon>
        <taxon>Rhizodiscina</taxon>
    </lineage>
</organism>
<evidence type="ECO:0000256" key="1">
    <source>
        <dbReference type="SAM" id="SignalP"/>
    </source>
</evidence>
<reference evidence="2" key="1">
    <citation type="journal article" date="2020" name="Stud. Mycol.">
        <title>101 Dothideomycetes genomes: a test case for predicting lifestyles and emergence of pathogens.</title>
        <authorList>
            <person name="Haridas S."/>
            <person name="Albert R."/>
            <person name="Binder M."/>
            <person name="Bloem J."/>
            <person name="Labutti K."/>
            <person name="Salamov A."/>
            <person name="Andreopoulos B."/>
            <person name="Baker S."/>
            <person name="Barry K."/>
            <person name="Bills G."/>
            <person name="Bluhm B."/>
            <person name="Cannon C."/>
            <person name="Castanera R."/>
            <person name="Culley D."/>
            <person name="Daum C."/>
            <person name="Ezra D."/>
            <person name="Gonzalez J."/>
            <person name="Henrissat B."/>
            <person name="Kuo A."/>
            <person name="Liang C."/>
            <person name="Lipzen A."/>
            <person name="Lutzoni F."/>
            <person name="Magnuson J."/>
            <person name="Mondo S."/>
            <person name="Nolan M."/>
            <person name="Ohm R."/>
            <person name="Pangilinan J."/>
            <person name="Park H.-J."/>
            <person name="Ramirez L."/>
            <person name="Alfaro M."/>
            <person name="Sun H."/>
            <person name="Tritt A."/>
            <person name="Yoshinaga Y."/>
            <person name="Zwiers L.-H."/>
            <person name="Turgeon B."/>
            <person name="Goodwin S."/>
            <person name="Spatafora J."/>
            <person name="Crous P."/>
            <person name="Grigoriev I."/>
        </authorList>
    </citation>
    <scope>NUCLEOTIDE SEQUENCE</scope>
    <source>
        <strain evidence="2">CBS 133067</strain>
    </source>
</reference>
<comment type="caution">
    <text evidence="2">The sequence shown here is derived from an EMBL/GenBank/DDBJ whole genome shotgun (WGS) entry which is preliminary data.</text>
</comment>
<evidence type="ECO:0000313" key="2">
    <source>
        <dbReference type="EMBL" id="KAF2103986.1"/>
    </source>
</evidence>
<accession>A0A9P4ILZ3</accession>
<evidence type="ECO:0000313" key="3">
    <source>
        <dbReference type="Proteomes" id="UP000799772"/>
    </source>
</evidence>
<keyword evidence="3" id="KW-1185">Reference proteome</keyword>
<keyword evidence="1" id="KW-0732">Signal</keyword>